<reference evidence="2 3" key="1">
    <citation type="submission" date="2024-04" db="EMBL/GenBank/DDBJ databases">
        <authorList>
            <person name="Waldvogel A.-M."/>
            <person name="Schoenle A."/>
        </authorList>
    </citation>
    <scope>NUCLEOTIDE SEQUENCE [LARGE SCALE GENOMIC DNA]</scope>
</reference>
<feature type="compositionally biased region" description="Acidic residues" evidence="1">
    <location>
        <begin position="206"/>
        <end position="219"/>
    </location>
</feature>
<feature type="region of interest" description="Disordered" evidence="1">
    <location>
        <begin position="135"/>
        <end position="230"/>
    </location>
</feature>
<protein>
    <submittedName>
        <fullName evidence="2">Uncharacterized protein</fullName>
    </submittedName>
</protein>
<gene>
    <name evidence="2" type="ORF">KC01_LOCUS4992</name>
</gene>
<feature type="compositionally biased region" description="Basic and acidic residues" evidence="1">
    <location>
        <begin position="71"/>
        <end position="85"/>
    </location>
</feature>
<evidence type="ECO:0000313" key="3">
    <source>
        <dbReference type="Proteomes" id="UP001497482"/>
    </source>
</evidence>
<dbReference type="AlphaFoldDB" id="A0AAV2J646"/>
<accession>A0AAV2J646</accession>
<name>A0AAV2J646_KNICA</name>
<dbReference type="EMBL" id="OZ035833">
    <property type="protein sequence ID" value="CAL1573028.1"/>
    <property type="molecule type" value="Genomic_DNA"/>
</dbReference>
<proteinExistence type="predicted"/>
<dbReference type="Proteomes" id="UP001497482">
    <property type="component" value="Chromosome 11"/>
</dbReference>
<feature type="region of interest" description="Disordered" evidence="1">
    <location>
        <begin position="1"/>
        <end position="94"/>
    </location>
</feature>
<feature type="compositionally biased region" description="Acidic residues" evidence="1">
    <location>
        <begin position="171"/>
        <end position="198"/>
    </location>
</feature>
<feature type="compositionally biased region" description="Low complexity" evidence="1">
    <location>
        <begin position="146"/>
        <end position="170"/>
    </location>
</feature>
<keyword evidence="3" id="KW-1185">Reference proteome</keyword>
<evidence type="ECO:0000256" key="1">
    <source>
        <dbReference type="SAM" id="MobiDB-lite"/>
    </source>
</evidence>
<feature type="compositionally biased region" description="Polar residues" evidence="1">
    <location>
        <begin position="28"/>
        <end position="46"/>
    </location>
</feature>
<evidence type="ECO:0000313" key="2">
    <source>
        <dbReference type="EMBL" id="CAL1573028.1"/>
    </source>
</evidence>
<sequence>MRPDCFPGQPDGTVSGGGTGIAGASSANRTGVNVTNADTGTGTTVIGESKDGLGPAGVTTPPTSGGGSGGKDGKDSEGGEIDTGHLIEGSGGSLGEGVTGGAVGVDDDGILATGIPILAAKPGINGTKLPGVTGATAGSGNDTTDVLPGAKPLKPPAGAGVPRGDTPVPVESEEVPVELEEVPAESEEVPVELEEVPVESEQVPAESEEVPAELEEVPVESEQVPAESEEEEVLVEQVPTNLEKVIMELVVSEFYLVEANFILLEQNKQLENQGKCMALVDMALVLEEWGPEVEQDLDLVA</sequence>
<organism evidence="2 3">
    <name type="scientific">Knipowitschia caucasica</name>
    <name type="common">Caucasian dwarf goby</name>
    <name type="synonym">Pomatoschistus caucasicus</name>
    <dbReference type="NCBI Taxonomy" id="637954"/>
    <lineage>
        <taxon>Eukaryota</taxon>
        <taxon>Metazoa</taxon>
        <taxon>Chordata</taxon>
        <taxon>Craniata</taxon>
        <taxon>Vertebrata</taxon>
        <taxon>Euteleostomi</taxon>
        <taxon>Actinopterygii</taxon>
        <taxon>Neopterygii</taxon>
        <taxon>Teleostei</taxon>
        <taxon>Neoteleostei</taxon>
        <taxon>Acanthomorphata</taxon>
        <taxon>Gobiaria</taxon>
        <taxon>Gobiiformes</taxon>
        <taxon>Gobioidei</taxon>
        <taxon>Gobiidae</taxon>
        <taxon>Gobiinae</taxon>
        <taxon>Knipowitschia</taxon>
    </lineage>
</organism>